<dbReference type="InterPro" id="IPR018391">
    <property type="entry name" value="PQQ_b-propeller_rpt"/>
</dbReference>
<dbReference type="InterPro" id="IPR015943">
    <property type="entry name" value="WD40/YVTN_repeat-like_dom_sf"/>
</dbReference>
<dbReference type="EMBL" id="CP017641">
    <property type="protein sequence ID" value="APZ93876.1"/>
    <property type="molecule type" value="Genomic_DNA"/>
</dbReference>
<feature type="signal peptide" evidence="1">
    <location>
        <begin position="1"/>
        <end position="22"/>
    </location>
</feature>
<name>A0A1P8WIJ8_9PLAN</name>
<dbReference type="AlphaFoldDB" id="A0A1P8WIJ8"/>
<keyword evidence="3" id="KW-0560">Oxidoreductase</keyword>
<dbReference type="Gene3D" id="2.40.10.480">
    <property type="match status" value="1"/>
</dbReference>
<feature type="domain" description="Pyrrolo-quinoline quinone repeat" evidence="2">
    <location>
        <begin position="84"/>
        <end position="340"/>
    </location>
</feature>
<evidence type="ECO:0000259" key="2">
    <source>
        <dbReference type="Pfam" id="PF13360"/>
    </source>
</evidence>
<dbReference type="Pfam" id="PF13360">
    <property type="entry name" value="PQQ_2"/>
    <property type="match status" value="1"/>
</dbReference>
<gene>
    <name evidence="3" type="primary">exaA</name>
    <name evidence="3" type="ORF">Fuma_03494</name>
</gene>
<dbReference type="STRING" id="1891926.Fuma_03494"/>
<dbReference type="RefSeq" id="WP_218922186.1">
    <property type="nucleotide sequence ID" value="NZ_CP017641.1"/>
</dbReference>
<dbReference type="GO" id="GO:0052934">
    <property type="term" value="F:alcohol dehydrogenase (cytochrome c) activity"/>
    <property type="evidence" value="ECO:0007669"/>
    <property type="project" value="UniProtKB-EC"/>
</dbReference>
<protein>
    <submittedName>
        <fullName evidence="3">Quinoprotein ethanol dehydrogenase</fullName>
        <ecNumber evidence="3">1.1.2.8</ecNumber>
    </submittedName>
</protein>
<dbReference type="Proteomes" id="UP000187735">
    <property type="component" value="Chromosome"/>
</dbReference>
<dbReference type="Gene3D" id="2.130.10.10">
    <property type="entry name" value="YVTN repeat-like/Quinoprotein amine dehydrogenase"/>
    <property type="match status" value="1"/>
</dbReference>
<proteinExistence type="predicted"/>
<evidence type="ECO:0000313" key="3">
    <source>
        <dbReference type="EMBL" id="APZ93876.1"/>
    </source>
</evidence>
<dbReference type="SMART" id="SM00564">
    <property type="entry name" value="PQQ"/>
    <property type="match status" value="4"/>
</dbReference>
<keyword evidence="1" id="KW-0732">Signal</keyword>
<dbReference type="InterPro" id="IPR011047">
    <property type="entry name" value="Quinoprotein_ADH-like_sf"/>
</dbReference>
<dbReference type="SUPFAM" id="SSF50998">
    <property type="entry name" value="Quinoprotein alcohol dehydrogenase-like"/>
    <property type="match status" value="1"/>
</dbReference>
<accession>A0A1P8WIJ8</accession>
<feature type="chain" id="PRO_5012523846" evidence="1">
    <location>
        <begin position="23"/>
        <end position="416"/>
    </location>
</feature>
<dbReference type="KEGG" id="fmr:Fuma_03494"/>
<evidence type="ECO:0000313" key="4">
    <source>
        <dbReference type="Proteomes" id="UP000187735"/>
    </source>
</evidence>
<dbReference type="PANTHER" id="PTHR34512:SF30">
    <property type="entry name" value="OUTER MEMBRANE PROTEIN ASSEMBLY FACTOR BAMB"/>
    <property type="match status" value="1"/>
</dbReference>
<dbReference type="EC" id="1.1.2.8" evidence="3"/>
<evidence type="ECO:0000256" key="1">
    <source>
        <dbReference type="SAM" id="SignalP"/>
    </source>
</evidence>
<dbReference type="PANTHER" id="PTHR34512">
    <property type="entry name" value="CELL SURFACE PROTEIN"/>
    <property type="match status" value="1"/>
</dbReference>
<organism evidence="3 4">
    <name type="scientific">Fuerstiella marisgermanici</name>
    <dbReference type="NCBI Taxonomy" id="1891926"/>
    <lineage>
        <taxon>Bacteria</taxon>
        <taxon>Pseudomonadati</taxon>
        <taxon>Planctomycetota</taxon>
        <taxon>Planctomycetia</taxon>
        <taxon>Planctomycetales</taxon>
        <taxon>Planctomycetaceae</taxon>
        <taxon>Fuerstiella</taxon>
    </lineage>
</organism>
<sequence length="416" mass="43860" precursor="true">MNRAISNLISLAVILASAAAQSADWPQFLGPNRNGISSETNLIDAFPDTGPKILWRSSLGVGMANVAVVNGKVFTLYQDDSSQYAVALDEETGDQVWRTSVAPKYNNGQGNGPRATPTVHDGTVFVFSGEGVLAALSAASGDQLWSVDTVSSLKAKPADYGMASSPLIAGDAVIVQVGSKQGAVAAYNRNDGKLIWTAGSGAAGYSSPVVLTLAGKQQVVAFVGASVLGIDPDSGDLLWSYDYETEYACNTASPVQLDKSSLLISAGENHGSTILKIESAADGFTAASAWSSLGNSSVLRAEWQTPILHDGHLFAMDNIGSAGPITNLVCVRIADGEQVWMKPRFGKSNLTMADGKLFISTAKGELVLVKATPSGFEEVSRAEVLQKMTRQAPVIANGRLYLRDDREVVCLDVRKR</sequence>
<keyword evidence="4" id="KW-1185">Reference proteome</keyword>
<reference evidence="3 4" key="1">
    <citation type="journal article" date="2016" name="Front. Microbiol.">
        <title>Fuerstia marisgermanicae gen. nov., sp. nov., an Unusual Member of the Phylum Planctomycetes from the German Wadden Sea.</title>
        <authorList>
            <person name="Kohn T."/>
            <person name="Heuer A."/>
            <person name="Jogler M."/>
            <person name="Vollmers J."/>
            <person name="Boedeker C."/>
            <person name="Bunk B."/>
            <person name="Rast P."/>
            <person name="Borchert D."/>
            <person name="Glockner I."/>
            <person name="Freese H.M."/>
            <person name="Klenk H.P."/>
            <person name="Overmann J."/>
            <person name="Kaster A.K."/>
            <person name="Rohde M."/>
            <person name="Wiegand S."/>
            <person name="Jogler C."/>
        </authorList>
    </citation>
    <scope>NUCLEOTIDE SEQUENCE [LARGE SCALE GENOMIC DNA]</scope>
    <source>
        <strain evidence="3 4">NH11</strain>
    </source>
</reference>
<dbReference type="InterPro" id="IPR002372">
    <property type="entry name" value="PQQ_rpt_dom"/>
</dbReference>